<sequence length="55" mass="6219">MAVRCPLCLCPARSGFTTKTVPSKRRTAGRFSELRSDQPRRKGRNSSARRKARGR</sequence>
<dbReference type="EMBL" id="LJZO01000052">
    <property type="protein sequence ID" value="ROV90198.1"/>
    <property type="molecule type" value="Genomic_DNA"/>
</dbReference>
<reference evidence="2 3" key="1">
    <citation type="submission" date="2015-09" db="EMBL/GenBank/DDBJ databases">
        <title>Host preference determinants of Valsa canker pathogens revealed by comparative genomics.</title>
        <authorList>
            <person name="Yin Z."/>
            <person name="Huang L."/>
        </authorList>
    </citation>
    <scope>NUCLEOTIDE SEQUENCE [LARGE SCALE GENOMIC DNA]</scope>
    <source>
        <strain evidence="2 3">YSFL</strain>
    </source>
</reference>
<name>A0A423VGR4_CYTCH</name>
<evidence type="ECO:0000256" key="1">
    <source>
        <dbReference type="SAM" id="MobiDB-lite"/>
    </source>
</evidence>
<protein>
    <submittedName>
        <fullName evidence="2">Uncharacterized protein</fullName>
    </submittedName>
</protein>
<dbReference type="AlphaFoldDB" id="A0A423VGR4"/>
<feature type="compositionally biased region" description="Basic residues" evidence="1">
    <location>
        <begin position="41"/>
        <end position="55"/>
    </location>
</feature>
<gene>
    <name evidence="2" type="ORF">VSDG_08826</name>
</gene>
<feature type="region of interest" description="Disordered" evidence="1">
    <location>
        <begin position="16"/>
        <end position="55"/>
    </location>
</feature>
<evidence type="ECO:0000313" key="3">
    <source>
        <dbReference type="Proteomes" id="UP000284375"/>
    </source>
</evidence>
<keyword evidence="3" id="KW-1185">Reference proteome</keyword>
<comment type="caution">
    <text evidence="2">The sequence shown here is derived from an EMBL/GenBank/DDBJ whole genome shotgun (WGS) entry which is preliminary data.</text>
</comment>
<organism evidence="2 3">
    <name type="scientific">Cytospora chrysosperma</name>
    <name type="common">Cytospora canker fungus</name>
    <name type="synonym">Sphaeria chrysosperma</name>
    <dbReference type="NCBI Taxonomy" id="252740"/>
    <lineage>
        <taxon>Eukaryota</taxon>
        <taxon>Fungi</taxon>
        <taxon>Dikarya</taxon>
        <taxon>Ascomycota</taxon>
        <taxon>Pezizomycotina</taxon>
        <taxon>Sordariomycetes</taxon>
        <taxon>Sordariomycetidae</taxon>
        <taxon>Diaporthales</taxon>
        <taxon>Cytosporaceae</taxon>
        <taxon>Cytospora</taxon>
    </lineage>
</organism>
<accession>A0A423VGR4</accession>
<proteinExistence type="predicted"/>
<evidence type="ECO:0000313" key="2">
    <source>
        <dbReference type="EMBL" id="ROV90198.1"/>
    </source>
</evidence>
<dbReference type="Proteomes" id="UP000284375">
    <property type="component" value="Unassembled WGS sequence"/>
</dbReference>